<keyword evidence="2" id="KW-0012">Acyltransferase</keyword>
<protein>
    <submittedName>
        <fullName evidence="4">Acetyltransferase</fullName>
    </submittedName>
</protein>
<reference evidence="4 5" key="1">
    <citation type="journal article" date="2012" name="J. Bacteriol.">
        <title>Genome Sequence of Radiation-Resistant Modestobacter marinus Strain BC501, a Representative Actinobacterium That Thrives on Calcareous Stone Surfaces.</title>
        <authorList>
            <person name="Normand P."/>
            <person name="Gury J."/>
            <person name="Pujic P."/>
            <person name="Chouaia B."/>
            <person name="Crotti E."/>
            <person name="Brusetti L."/>
            <person name="Daffonchio D."/>
            <person name="Vacherie B."/>
            <person name="Barbe V."/>
            <person name="Medigue C."/>
            <person name="Calteau A."/>
            <person name="Ghodhbane-Gtari F."/>
            <person name="Essoussi I."/>
            <person name="Nouioui I."/>
            <person name="Abbassi-Ghozzi I."/>
            <person name="Gtari M."/>
        </authorList>
    </citation>
    <scope>NUCLEOTIDE SEQUENCE [LARGE SCALE GENOMIC DNA]</scope>
    <source>
        <strain evidence="5">BC 501</strain>
    </source>
</reference>
<dbReference type="Pfam" id="PF00583">
    <property type="entry name" value="Acetyltransf_1"/>
    <property type="match status" value="1"/>
</dbReference>
<dbReference type="KEGG" id="mmar:MODMU_2784"/>
<dbReference type="HOGENOM" id="CLU_115862_2_0_11"/>
<dbReference type="AlphaFoldDB" id="I4EXV0"/>
<dbReference type="SUPFAM" id="SSF55729">
    <property type="entry name" value="Acyl-CoA N-acyltransferases (Nat)"/>
    <property type="match status" value="1"/>
</dbReference>
<feature type="domain" description="N-acetyltransferase" evidence="3">
    <location>
        <begin position="1"/>
        <end position="130"/>
    </location>
</feature>
<keyword evidence="1" id="KW-0808">Transferase</keyword>
<accession>I4EXV0</accession>
<organism evidence="4 5">
    <name type="scientific">Modestobacter italicus (strain DSM 44449 / CECT 9708 / BC 501)</name>
    <dbReference type="NCBI Taxonomy" id="2732864"/>
    <lineage>
        <taxon>Bacteria</taxon>
        <taxon>Bacillati</taxon>
        <taxon>Actinomycetota</taxon>
        <taxon>Actinomycetes</taxon>
        <taxon>Geodermatophilales</taxon>
        <taxon>Geodermatophilaceae</taxon>
        <taxon>Modestobacter</taxon>
    </lineage>
</organism>
<evidence type="ECO:0000256" key="2">
    <source>
        <dbReference type="ARBA" id="ARBA00023315"/>
    </source>
</evidence>
<evidence type="ECO:0000256" key="1">
    <source>
        <dbReference type="ARBA" id="ARBA00022679"/>
    </source>
</evidence>
<dbReference type="Gene3D" id="3.40.630.30">
    <property type="match status" value="1"/>
</dbReference>
<proteinExistence type="predicted"/>
<dbReference type="InterPro" id="IPR000182">
    <property type="entry name" value="GNAT_dom"/>
</dbReference>
<evidence type="ECO:0000313" key="5">
    <source>
        <dbReference type="Proteomes" id="UP000006461"/>
    </source>
</evidence>
<dbReference type="EMBL" id="FO203431">
    <property type="protein sequence ID" value="CCH88213.1"/>
    <property type="molecule type" value="Genomic_DNA"/>
</dbReference>
<keyword evidence="5" id="KW-1185">Reference proteome</keyword>
<dbReference type="PANTHER" id="PTHR43877:SF2">
    <property type="entry name" value="AMINOALKYLPHOSPHONATE N-ACETYLTRANSFERASE-RELATED"/>
    <property type="match status" value="1"/>
</dbReference>
<name>I4EXV0_MODI5</name>
<dbReference type="PANTHER" id="PTHR43877">
    <property type="entry name" value="AMINOALKYLPHOSPHONATE N-ACETYLTRANSFERASE-RELATED-RELATED"/>
    <property type="match status" value="1"/>
</dbReference>
<evidence type="ECO:0000259" key="3">
    <source>
        <dbReference type="PROSITE" id="PS51186"/>
    </source>
</evidence>
<sequence length="130" mass="13854">MVEDPPDPDDLALLEAAVEAAAGAGDAREFAVLARDEHARMVAGVSALVWGRCCELQAMWVDPPLRGRGTARALMAAAEAEARRRGCGVVLLQAYDLVAAGLYGRLGYETVAVVEGCPDGSARRWFRKVL</sequence>
<gene>
    <name evidence="4" type="ordered locus">MODMU_2784</name>
</gene>
<dbReference type="PROSITE" id="PS51186">
    <property type="entry name" value="GNAT"/>
    <property type="match status" value="1"/>
</dbReference>
<dbReference type="STRING" id="477641.MODMU_2784"/>
<dbReference type="GO" id="GO:0016747">
    <property type="term" value="F:acyltransferase activity, transferring groups other than amino-acyl groups"/>
    <property type="evidence" value="ECO:0007669"/>
    <property type="project" value="InterPro"/>
</dbReference>
<dbReference type="InterPro" id="IPR016181">
    <property type="entry name" value="Acyl_CoA_acyltransferase"/>
</dbReference>
<evidence type="ECO:0000313" key="4">
    <source>
        <dbReference type="EMBL" id="CCH88213.1"/>
    </source>
</evidence>
<dbReference type="eggNOG" id="COG0456">
    <property type="taxonomic scope" value="Bacteria"/>
</dbReference>
<dbReference type="Proteomes" id="UP000006461">
    <property type="component" value="Chromosome"/>
</dbReference>
<dbReference type="InterPro" id="IPR050832">
    <property type="entry name" value="Bact_Acetyltransf"/>
</dbReference>